<feature type="signal peptide" evidence="1">
    <location>
        <begin position="1"/>
        <end position="29"/>
    </location>
</feature>
<protein>
    <submittedName>
        <fullName evidence="2">Beta-barrel assembly-enhancing protease</fullName>
    </submittedName>
</protein>
<keyword evidence="2" id="KW-0378">Hydrolase</keyword>
<name>A0A6S6TKG2_9GAMM</name>
<organism evidence="2">
    <name type="scientific">uncultured Thiotrichaceae bacterium</name>
    <dbReference type="NCBI Taxonomy" id="298394"/>
    <lineage>
        <taxon>Bacteria</taxon>
        <taxon>Pseudomonadati</taxon>
        <taxon>Pseudomonadota</taxon>
        <taxon>Gammaproteobacteria</taxon>
        <taxon>Thiotrichales</taxon>
        <taxon>Thiotrichaceae</taxon>
        <taxon>environmental samples</taxon>
    </lineage>
</organism>
<keyword evidence="1" id="KW-0732">Signal</keyword>
<dbReference type="GO" id="GO:0008233">
    <property type="term" value="F:peptidase activity"/>
    <property type="evidence" value="ECO:0007669"/>
    <property type="project" value="UniProtKB-KW"/>
</dbReference>
<dbReference type="GO" id="GO:0006508">
    <property type="term" value="P:proteolysis"/>
    <property type="evidence" value="ECO:0007669"/>
    <property type="project" value="UniProtKB-KW"/>
</dbReference>
<dbReference type="AlphaFoldDB" id="A0A6S6TKG2"/>
<reference evidence="2" key="1">
    <citation type="submission" date="2020-01" db="EMBL/GenBank/DDBJ databases">
        <authorList>
            <person name="Meier V. D."/>
            <person name="Meier V D."/>
        </authorList>
    </citation>
    <scope>NUCLEOTIDE SEQUENCE</scope>
    <source>
        <strain evidence="2">HLG_WM_MAG_07</strain>
    </source>
</reference>
<dbReference type="EMBL" id="CACVAY010000112">
    <property type="protein sequence ID" value="CAA6823421.1"/>
    <property type="molecule type" value="Genomic_DNA"/>
</dbReference>
<gene>
    <name evidence="2" type="ORF">HELGO_WM6650</name>
</gene>
<accession>A0A6S6TKG2</accession>
<evidence type="ECO:0000256" key="1">
    <source>
        <dbReference type="SAM" id="SignalP"/>
    </source>
</evidence>
<dbReference type="Gene3D" id="1.25.40.10">
    <property type="entry name" value="Tetratricopeptide repeat domain"/>
    <property type="match status" value="2"/>
</dbReference>
<feature type="chain" id="PRO_5028145000" evidence="1">
    <location>
        <begin position="30"/>
        <end position="396"/>
    </location>
</feature>
<keyword evidence="2" id="KW-0645">Protease</keyword>
<proteinExistence type="predicted"/>
<evidence type="ECO:0000313" key="2">
    <source>
        <dbReference type="EMBL" id="CAA6823421.1"/>
    </source>
</evidence>
<dbReference type="InterPro" id="IPR011990">
    <property type="entry name" value="TPR-like_helical_dom_sf"/>
</dbReference>
<dbReference type="SUPFAM" id="SSF48452">
    <property type="entry name" value="TPR-like"/>
    <property type="match status" value="1"/>
</dbReference>
<sequence length="396" mass="45396">MMVRYSRQMTTQRFAAAVLSLFVATAVYAEPAKNVQMLNIQSAMQQQNNDPISLLRKLRQEKPEDSAIAARLATLYIQKARQELEPEYYQQAFFAIRPWWRVEKMPPEIAMVRATLYQHEHHYVEATELLLEVIQQQPKNSQAWLTLSTIQHVQGDYANVAVSCDALSRVASTWLGGLCYSQLYSVTGRAKAAYAMQRHLLSQLKDNQQELHVWLNALMAESSVRLHQDKRAEQHYKAVLALRSDDLHALGNYSDFLLQRNRPQEVIALLKAYDKHDALLLRTAMAAKQAGDQELENQSVAVLKQRFAEALAKHGHTHERDEALFHLVFSDDKSQALTLMAKNWELQKEPVDARSLLQAALANKQPQAAHTVIAWVKQHQLEDPQIHRLIKRLQML</sequence>